<accession>A0A8E2F2W6</accession>
<dbReference type="OrthoDB" id="4777991at2759"/>
<sequence>MLSSRALAVLGAIFSITAVSVADPALGERAPFDAFGIVGKGYSGEAKAVDDYVADFAPDTMFGEKSSNETSPMIKDRSLELVGRQSCDAGYWYCDGMYIHSADAAQPRRSAAATGTASTQTERAARTHPATPGGAAAARSATRKAATAAQTTGTASRATSACGSSRAAASSAAPTSSAPPPS</sequence>
<keyword evidence="4" id="KW-1185">Reference proteome</keyword>
<dbReference type="AlphaFoldDB" id="A0A8E2F2W6"/>
<feature type="compositionally biased region" description="Low complexity" evidence="1">
    <location>
        <begin position="109"/>
        <end position="176"/>
    </location>
</feature>
<organism evidence="3 4">
    <name type="scientific">Glonium stellatum</name>
    <dbReference type="NCBI Taxonomy" id="574774"/>
    <lineage>
        <taxon>Eukaryota</taxon>
        <taxon>Fungi</taxon>
        <taxon>Dikarya</taxon>
        <taxon>Ascomycota</taxon>
        <taxon>Pezizomycotina</taxon>
        <taxon>Dothideomycetes</taxon>
        <taxon>Pleosporomycetidae</taxon>
        <taxon>Gloniales</taxon>
        <taxon>Gloniaceae</taxon>
        <taxon>Glonium</taxon>
    </lineage>
</organism>
<evidence type="ECO:0000313" key="3">
    <source>
        <dbReference type="EMBL" id="OCL09567.1"/>
    </source>
</evidence>
<reference evidence="3 4" key="1">
    <citation type="journal article" date="2016" name="Nat. Commun.">
        <title>Ectomycorrhizal ecology is imprinted in the genome of the dominant symbiotic fungus Cenococcum geophilum.</title>
        <authorList>
            <consortium name="DOE Joint Genome Institute"/>
            <person name="Peter M."/>
            <person name="Kohler A."/>
            <person name="Ohm R.A."/>
            <person name="Kuo A."/>
            <person name="Krutzmann J."/>
            <person name="Morin E."/>
            <person name="Arend M."/>
            <person name="Barry K.W."/>
            <person name="Binder M."/>
            <person name="Choi C."/>
            <person name="Clum A."/>
            <person name="Copeland A."/>
            <person name="Grisel N."/>
            <person name="Haridas S."/>
            <person name="Kipfer T."/>
            <person name="LaButti K."/>
            <person name="Lindquist E."/>
            <person name="Lipzen A."/>
            <person name="Maire R."/>
            <person name="Meier B."/>
            <person name="Mihaltcheva S."/>
            <person name="Molinier V."/>
            <person name="Murat C."/>
            <person name="Poggeler S."/>
            <person name="Quandt C.A."/>
            <person name="Sperisen C."/>
            <person name="Tritt A."/>
            <person name="Tisserant E."/>
            <person name="Crous P.W."/>
            <person name="Henrissat B."/>
            <person name="Nehls U."/>
            <person name="Egli S."/>
            <person name="Spatafora J.W."/>
            <person name="Grigoriev I.V."/>
            <person name="Martin F.M."/>
        </authorList>
    </citation>
    <scope>NUCLEOTIDE SEQUENCE [LARGE SCALE GENOMIC DNA]</scope>
    <source>
        <strain evidence="3 4">CBS 207.34</strain>
    </source>
</reference>
<protein>
    <submittedName>
        <fullName evidence="3">Uncharacterized protein</fullName>
    </submittedName>
</protein>
<proteinExistence type="predicted"/>
<keyword evidence="2" id="KW-0732">Signal</keyword>
<feature type="signal peptide" evidence="2">
    <location>
        <begin position="1"/>
        <end position="22"/>
    </location>
</feature>
<dbReference type="EMBL" id="KV749400">
    <property type="protein sequence ID" value="OCL09567.1"/>
    <property type="molecule type" value="Genomic_DNA"/>
</dbReference>
<evidence type="ECO:0000256" key="1">
    <source>
        <dbReference type="SAM" id="MobiDB-lite"/>
    </source>
</evidence>
<gene>
    <name evidence="3" type="ORF">AOQ84DRAFT_375709</name>
</gene>
<dbReference type="Proteomes" id="UP000250140">
    <property type="component" value="Unassembled WGS sequence"/>
</dbReference>
<feature type="chain" id="PRO_5034086956" evidence="2">
    <location>
        <begin position="23"/>
        <end position="182"/>
    </location>
</feature>
<feature type="region of interest" description="Disordered" evidence="1">
    <location>
        <begin position="109"/>
        <end position="182"/>
    </location>
</feature>
<evidence type="ECO:0000256" key="2">
    <source>
        <dbReference type="SAM" id="SignalP"/>
    </source>
</evidence>
<name>A0A8E2F2W6_9PEZI</name>
<evidence type="ECO:0000313" key="4">
    <source>
        <dbReference type="Proteomes" id="UP000250140"/>
    </source>
</evidence>